<keyword evidence="2" id="KW-0547">Nucleotide-binding</keyword>
<evidence type="ECO:0000313" key="2">
    <source>
        <dbReference type="EMBL" id="MBE5063873.1"/>
    </source>
</evidence>
<dbReference type="SUPFAM" id="SSF52540">
    <property type="entry name" value="P-loop containing nucleoside triphosphate hydrolases"/>
    <property type="match status" value="1"/>
</dbReference>
<reference evidence="2 3" key="1">
    <citation type="submission" date="2020-10" db="EMBL/GenBank/DDBJ databases">
        <title>ChiBAC.</title>
        <authorList>
            <person name="Zenner C."/>
            <person name="Hitch T.C.A."/>
            <person name="Clavel T."/>
        </authorList>
    </citation>
    <scope>NUCLEOTIDE SEQUENCE [LARGE SCALE GENOMIC DNA]</scope>
    <source>
        <strain evidence="2 3">DSM 108991</strain>
    </source>
</reference>
<proteinExistence type="predicted"/>
<accession>A0ABR9RLV2</accession>
<dbReference type="RefSeq" id="WP_226395284.1">
    <property type="nucleotide sequence ID" value="NZ_JADCKL010000011.1"/>
</dbReference>
<evidence type="ECO:0000313" key="3">
    <source>
        <dbReference type="Proteomes" id="UP000758652"/>
    </source>
</evidence>
<dbReference type="EMBL" id="JADCKL010000011">
    <property type="protein sequence ID" value="MBE5063873.1"/>
    <property type="molecule type" value="Genomic_DNA"/>
</dbReference>
<gene>
    <name evidence="2" type="ORF">INF30_11480</name>
</gene>
<feature type="domain" description="ABC transporter" evidence="1">
    <location>
        <begin position="36"/>
        <end position="156"/>
    </location>
</feature>
<comment type="caution">
    <text evidence="2">The sequence shown here is derived from an EMBL/GenBank/DDBJ whole genome shotgun (WGS) entry which is preliminary data.</text>
</comment>
<dbReference type="InterPro" id="IPR027417">
    <property type="entry name" value="P-loop_NTPase"/>
</dbReference>
<dbReference type="Gene3D" id="3.40.50.300">
    <property type="entry name" value="P-loop containing nucleotide triphosphate hydrolases"/>
    <property type="match status" value="1"/>
</dbReference>
<dbReference type="GO" id="GO:0005524">
    <property type="term" value="F:ATP binding"/>
    <property type="evidence" value="ECO:0007669"/>
    <property type="project" value="UniProtKB-KW"/>
</dbReference>
<evidence type="ECO:0000259" key="1">
    <source>
        <dbReference type="Pfam" id="PF00005"/>
    </source>
</evidence>
<keyword evidence="3" id="KW-1185">Reference proteome</keyword>
<name>A0ABR9RLV2_9FIRM</name>
<dbReference type="Proteomes" id="UP000758652">
    <property type="component" value="Unassembled WGS sequence"/>
</dbReference>
<organism evidence="2 3">
    <name type="scientific">Claveliimonas monacensis</name>
    <dbReference type="NCBI Taxonomy" id="2779351"/>
    <lineage>
        <taxon>Bacteria</taxon>
        <taxon>Bacillati</taxon>
        <taxon>Bacillota</taxon>
        <taxon>Clostridia</taxon>
        <taxon>Lachnospirales</taxon>
        <taxon>Lachnospiraceae</taxon>
        <taxon>Claveliimonas</taxon>
    </lineage>
</organism>
<protein>
    <submittedName>
        <fullName evidence="2">ATP-binding cassette domain-containing protein</fullName>
    </submittedName>
</protein>
<keyword evidence="2" id="KW-0067">ATP-binding</keyword>
<dbReference type="InterPro" id="IPR003439">
    <property type="entry name" value="ABC_transporter-like_ATP-bd"/>
</dbReference>
<dbReference type="Pfam" id="PF00005">
    <property type="entry name" value="ABC_tran"/>
    <property type="match status" value="1"/>
</dbReference>
<sequence length="222" mass="26190">MFNLRGITDKEKIILDMKLMVEREEICYIVRNNEYKNALFSAVCGWEPMAAGEGSLNGRKWLNISLDEKAIQFRRTAGIASRDYKLFSHMNCKRNIMISDELDGDRHDFKLYRKYVTIFFLDKLSEKQPKELSECQYAQVLLARSFWKRKSLVIIDGLFDNMLEEERDEFIFMIRNAVQEFHTSVIILAAKDCTHFEVNKKYLFCNGKLIPQKVFQSIIRTI</sequence>